<evidence type="ECO:0000256" key="1">
    <source>
        <dbReference type="ARBA" id="ARBA00023015"/>
    </source>
</evidence>
<reference evidence="7 8" key="1">
    <citation type="submission" date="2019-09" db="EMBL/GenBank/DDBJ databases">
        <title>Draft genome sequences of 48 bacterial type strains from the CCUG.</title>
        <authorList>
            <person name="Tunovic T."/>
            <person name="Pineiro-Iglesias B."/>
            <person name="Unosson C."/>
            <person name="Inganas E."/>
            <person name="Ohlen M."/>
            <person name="Cardew S."/>
            <person name="Jensie-Markopoulos S."/>
            <person name="Salva-Serra F."/>
            <person name="Jaen-Luchoro D."/>
            <person name="Karlsson R."/>
            <person name="Svensson-Stadler L."/>
            <person name="Chun J."/>
            <person name="Moore E."/>
        </authorList>
    </citation>
    <scope>NUCLEOTIDE SEQUENCE [LARGE SCALE GENOMIC DNA]</scope>
    <source>
        <strain evidence="7 8">CCUG 30977</strain>
    </source>
</reference>
<dbReference type="PANTHER" id="PTHR30055:SF234">
    <property type="entry name" value="HTH-TYPE TRANSCRIPTIONAL REGULATOR BETI"/>
    <property type="match status" value="1"/>
</dbReference>
<dbReference type="InterPro" id="IPR009057">
    <property type="entry name" value="Homeodomain-like_sf"/>
</dbReference>
<proteinExistence type="predicted"/>
<dbReference type="OrthoDB" id="9816320at2"/>
<dbReference type="Proteomes" id="UP000430120">
    <property type="component" value="Unassembled WGS sequence"/>
</dbReference>
<dbReference type="InterPro" id="IPR050109">
    <property type="entry name" value="HTH-type_TetR-like_transc_reg"/>
</dbReference>
<evidence type="ECO:0000313" key="7">
    <source>
        <dbReference type="EMBL" id="KAB0584997.1"/>
    </source>
</evidence>
<keyword evidence="8" id="KW-1185">Reference proteome</keyword>
<sequence>MKFILGSGAAFGCSDSSGLDAHQADHPQPPGGGGPRADAAAGRMRGDPHAQFSVPLPPMNSPTSRLGRWRKAPVQARVDDTLRAIFEATAQLLEGEGLDRLSTNRIAARAGFAVGTLYQYFPNKQELLVAMAEDELERGLQALEGVVQAQAGAPREAAVRAVLAVWLRAFGGRHKVMGDVIRTVLLHRDVQDVHRRFSPAALRVADRLITVTGGQGHPSLTPELRFVLGHALLSSVRAALLDEPALIARPAFEDALVRLALGLLPVA</sequence>
<evidence type="ECO:0000256" key="5">
    <source>
        <dbReference type="SAM" id="MobiDB-lite"/>
    </source>
</evidence>
<dbReference type="EMBL" id="VZPB01000003">
    <property type="protein sequence ID" value="KAB0584997.1"/>
    <property type="molecule type" value="Genomic_DNA"/>
</dbReference>
<dbReference type="Gene3D" id="1.10.357.10">
    <property type="entry name" value="Tetracycline Repressor, domain 2"/>
    <property type="match status" value="1"/>
</dbReference>
<dbReference type="GO" id="GO:0003700">
    <property type="term" value="F:DNA-binding transcription factor activity"/>
    <property type="evidence" value="ECO:0007669"/>
    <property type="project" value="TreeGrafter"/>
</dbReference>
<evidence type="ECO:0000259" key="6">
    <source>
        <dbReference type="PROSITE" id="PS50977"/>
    </source>
</evidence>
<dbReference type="PROSITE" id="PS50977">
    <property type="entry name" value="HTH_TETR_2"/>
    <property type="match status" value="1"/>
</dbReference>
<name>A0A643FHF5_IDEDE</name>
<evidence type="ECO:0000256" key="3">
    <source>
        <dbReference type="ARBA" id="ARBA00023163"/>
    </source>
</evidence>
<dbReference type="AlphaFoldDB" id="A0A643FHF5"/>
<evidence type="ECO:0000313" key="8">
    <source>
        <dbReference type="Proteomes" id="UP000430120"/>
    </source>
</evidence>
<dbReference type="PRINTS" id="PR00455">
    <property type="entry name" value="HTHTETR"/>
</dbReference>
<evidence type="ECO:0000256" key="4">
    <source>
        <dbReference type="PROSITE-ProRule" id="PRU00335"/>
    </source>
</evidence>
<dbReference type="SUPFAM" id="SSF46689">
    <property type="entry name" value="Homeodomain-like"/>
    <property type="match status" value="1"/>
</dbReference>
<organism evidence="7 8">
    <name type="scientific">Ideonella dechloratans</name>
    <dbReference type="NCBI Taxonomy" id="36863"/>
    <lineage>
        <taxon>Bacteria</taxon>
        <taxon>Pseudomonadati</taxon>
        <taxon>Pseudomonadota</taxon>
        <taxon>Betaproteobacteria</taxon>
        <taxon>Burkholderiales</taxon>
        <taxon>Sphaerotilaceae</taxon>
        <taxon>Ideonella</taxon>
    </lineage>
</organism>
<feature type="DNA-binding region" description="H-T-H motif" evidence="4">
    <location>
        <begin position="102"/>
        <end position="121"/>
    </location>
</feature>
<dbReference type="InterPro" id="IPR001647">
    <property type="entry name" value="HTH_TetR"/>
</dbReference>
<dbReference type="PANTHER" id="PTHR30055">
    <property type="entry name" value="HTH-TYPE TRANSCRIPTIONAL REGULATOR RUTR"/>
    <property type="match status" value="1"/>
</dbReference>
<protein>
    <submittedName>
        <fullName evidence="7">TetR/AcrR family transcriptional regulator</fullName>
    </submittedName>
</protein>
<dbReference type="Pfam" id="PF00440">
    <property type="entry name" value="TetR_N"/>
    <property type="match status" value="1"/>
</dbReference>
<comment type="caution">
    <text evidence="7">The sequence shown here is derived from an EMBL/GenBank/DDBJ whole genome shotgun (WGS) entry which is preliminary data.</text>
</comment>
<accession>A0A643FHF5</accession>
<keyword evidence="3" id="KW-0804">Transcription</keyword>
<evidence type="ECO:0000256" key="2">
    <source>
        <dbReference type="ARBA" id="ARBA00023125"/>
    </source>
</evidence>
<keyword evidence="1" id="KW-0805">Transcription regulation</keyword>
<dbReference type="GO" id="GO:0000976">
    <property type="term" value="F:transcription cis-regulatory region binding"/>
    <property type="evidence" value="ECO:0007669"/>
    <property type="project" value="TreeGrafter"/>
</dbReference>
<feature type="domain" description="HTH tetR-type" evidence="6">
    <location>
        <begin position="79"/>
        <end position="139"/>
    </location>
</feature>
<gene>
    <name evidence="7" type="ORF">F7Q92_02255</name>
</gene>
<keyword evidence="2 4" id="KW-0238">DNA-binding</keyword>
<feature type="region of interest" description="Disordered" evidence="5">
    <location>
        <begin position="17"/>
        <end position="68"/>
    </location>
</feature>